<evidence type="ECO:0000256" key="4">
    <source>
        <dbReference type="ARBA" id="ARBA00023054"/>
    </source>
</evidence>
<dbReference type="InParanoid" id="W5LVI2"/>
<dbReference type="AlphaFoldDB" id="W5LVI2"/>
<dbReference type="InterPro" id="IPR036056">
    <property type="entry name" value="Fibrinogen-like_C"/>
</dbReference>
<proteinExistence type="predicted"/>
<keyword evidence="5" id="KW-1015">Disulfide bond</keyword>
<reference evidence="8" key="2">
    <citation type="submission" date="2025-08" db="UniProtKB">
        <authorList>
            <consortium name="Ensembl"/>
        </authorList>
    </citation>
    <scope>IDENTIFICATION</scope>
</reference>
<keyword evidence="3" id="KW-0732">Signal</keyword>
<evidence type="ECO:0000259" key="7">
    <source>
        <dbReference type="PROSITE" id="PS51406"/>
    </source>
</evidence>
<dbReference type="Bgee" id="ENSLOCG00000000127">
    <property type="expression patterns" value="Expressed in intestine and 3 other cell types or tissues"/>
</dbReference>
<protein>
    <recommendedName>
        <fullName evidence="7">Fibrinogen C-terminal domain-containing protein</fullName>
    </recommendedName>
</protein>
<evidence type="ECO:0000256" key="1">
    <source>
        <dbReference type="ARBA" id="ARBA00004613"/>
    </source>
</evidence>
<dbReference type="PANTHER" id="PTHR47221">
    <property type="entry name" value="FIBRINOGEN ALPHA CHAIN"/>
    <property type="match status" value="1"/>
</dbReference>
<evidence type="ECO:0000256" key="6">
    <source>
        <dbReference type="ARBA" id="ARBA00023180"/>
    </source>
</evidence>
<organism evidence="8 9">
    <name type="scientific">Lepisosteus oculatus</name>
    <name type="common">Spotted gar</name>
    <dbReference type="NCBI Taxonomy" id="7918"/>
    <lineage>
        <taxon>Eukaryota</taxon>
        <taxon>Metazoa</taxon>
        <taxon>Chordata</taxon>
        <taxon>Craniata</taxon>
        <taxon>Vertebrata</taxon>
        <taxon>Euteleostomi</taxon>
        <taxon>Actinopterygii</taxon>
        <taxon>Neopterygii</taxon>
        <taxon>Holostei</taxon>
        <taxon>Semionotiformes</taxon>
        <taxon>Lepisosteidae</taxon>
        <taxon>Lepisosteus</taxon>
    </lineage>
</organism>
<dbReference type="Gene3D" id="3.90.215.10">
    <property type="entry name" value="Gamma Fibrinogen, chain A, domain 1"/>
    <property type="match status" value="1"/>
</dbReference>
<keyword evidence="4" id="KW-0175">Coiled coil</keyword>
<keyword evidence="6" id="KW-0325">Glycoprotein</keyword>
<reference evidence="9" key="1">
    <citation type="submission" date="2011-12" db="EMBL/GenBank/DDBJ databases">
        <title>The Draft Genome of Lepisosteus oculatus.</title>
        <authorList>
            <consortium name="The Broad Institute Genome Assembly &amp; Analysis Group"/>
            <consortium name="Computational R&amp;D Group"/>
            <consortium name="and Sequencing Platform"/>
            <person name="Di Palma F."/>
            <person name="Alfoldi J."/>
            <person name="Johnson J."/>
            <person name="Berlin A."/>
            <person name="Gnerre S."/>
            <person name="Jaffe D."/>
            <person name="MacCallum I."/>
            <person name="Young S."/>
            <person name="Walker B.J."/>
            <person name="Lander E.S."/>
            <person name="Lindblad-Toh K."/>
        </authorList>
    </citation>
    <scope>NUCLEOTIDE SEQUENCE [LARGE SCALE GENOMIC DNA]</scope>
</reference>
<evidence type="ECO:0000313" key="9">
    <source>
        <dbReference type="Proteomes" id="UP000018468"/>
    </source>
</evidence>
<dbReference type="Proteomes" id="UP000018468">
    <property type="component" value="Unassembled WGS sequence"/>
</dbReference>
<dbReference type="Ensembl" id="ENSLOCT00000000139.1">
    <property type="protein sequence ID" value="ENSLOCP00000000139.1"/>
    <property type="gene ID" value="ENSLOCG00000000127.1"/>
</dbReference>
<dbReference type="GO" id="GO:0005615">
    <property type="term" value="C:extracellular space"/>
    <property type="evidence" value="ECO:0000318"/>
    <property type="project" value="GO_Central"/>
</dbReference>
<sequence length="228" mass="24582">ACLTALATSEPPAPAEPDIGNAQQLNVSLASVLNLSAVNSRSTPTDCSSLPANSVSGVYVVQPVGGPNLMVYCVIKGRDRWTVIQRNSATTTLAWDQTWAAYKTGFGSLSGDHWLGNEYIHLLTAQRTYKVRFALVDSSGRESVADYDTFRVEAEGQGYALRLGQHSGSAANRLQVGSTSGLQDNMKFSTRDRDQDLTSSNCASSHGGGFWFNSCYSAHLNRCGALYW</sequence>
<dbReference type="GO" id="GO:0007596">
    <property type="term" value="P:blood coagulation"/>
    <property type="evidence" value="ECO:0007669"/>
    <property type="project" value="InterPro"/>
</dbReference>
<name>W5LVI2_LEPOC</name>
<dbReference type="InterPro" id="IPR014716">
    <property type="entry name" value="Fibrinogen_a/b/g_C_1"/>
</dbReference>
<dbReference type="HOGENOM" id="CLU_038628_7_0_1"/>
<dbReference type="SUPFAM" id="SSF56496">
    <property type="entry name" value="Fibrinogen C-terminal domain-like"/>
    <property type="match status" value="1"/>
</dbReference>
<reference evidence="8" key="3">
    <citation type="submission" date="2025-09" db="UniProtKB">
        <authorList>
            <consortium name="Ensembl"/>
        </authorList>
    </citation>
    <scope>IDENTIFICATION</scope>
</reference>
<dbReference type="STRING" id="7918.ENSLOCP00000000139"/>
<dbReference type="eggNOG" id="KOG2579">
    <property type="taxonomic scope" value="Eukaryota"/>
</dbReference>
<dbReference type="SMART" id="SM00186">
    <property type="entry name" value="FBG"/>
    <property type="match status" value="1"/>
</dbReference>
<keyword evidence="2" id="KW-0964">Secreted</keyword>
<dbReference type="InterPro" id="IPR037579">
    <property type="entry name" value="FIB_ANG-like"/>
</dbReference>
<evidence type="ECO:0000256" key="5">
    <source>
        <dbReference type="ARBA" id="ARBA00023157"/>
    </source>
</evidence>
<comment type="subcellular location">
    <subcellularLocation>
        <location evidence="1">Secreted</location>
    </subcellularLocation>
</comment>
<evidence type="ECO:0000313" key="8">
    <source>
        <dbReference type="Ensembl" id="ENSLOCP00000000139.1"/>
    </source>
</evidence>
<dbReference type="PANTHER" id="PTHR47221:SF6">
    <property type="entry name" value="FIBRINOGEN ALPHA CHAIN"/>
    <property type="match status" value="1"/>
</dbReference>
<evidence type="ECO:0000256" key="2">
    <source>
        <dbReference type="ARBA" id="ARBA00022525"/>
    </source>
</evidence>
<evidence type="ECO:0000256" key="3">
    <source>
        <dbReference type="ARBA" id="ARBA00022729"/>
    </source>
</evidence>
<dbReference type="Gene3D" id="4.10.530.10">
    <property type="entry name" value="Gamma-fibrinogen Carboxyl Terminal Fragment, domain 2"/>
    <property type="match status" value="1"/>
</dbReference>
<dbReference type="GeneTree" id="ENSGT00940000164423"/>
<feature type="domain" description="Fibrinogen C-terminal" evidence="7">
    <location>
        <begin position="38"/>
        <end position="228"/>
    </location>
</feature>
<dbReference type="PROSITE" id="PS51406">
    <property type="entry name" value="FIBRINOGEN_C_2"/>
    <property type="match status" value="1"/>
</dbReference>
<dbReference type="Pfam" id="PF00147">
    <property type="entry name" value="Fibrinogen_C"/>
    <property type="match status" value="1"/>
</dbReference>
<accession>W5LVI2</accession>
<keyword evidence="9" id="KW-1185">Reference proteome</keyword>
<dbReference type="OMA" id="NTELEWN"/>
<dbReference type="InterPro" id="IPR002181">
    <property type="entry name" value="Fibrinogen_a/b/g_C_dom"/>
</dbReference>